<dbReference type="AlphaFoldDB" id="A0A2T4H6M7"/>
<reference evidence="1 2" key="1">
    <citation type="submission" date="2018-02" db="EMBL/GenBank/DDBJ databases">
        <title>Fusarium culmorum secondary metabolites in fungal-bacterial-plant interactions.</title>
        <authorList>
            <person name="Schmidt R."/>
        </authorList>
    </citation>
    <scope>NUCLEOTIDE SEQUENCE [LARGE SCALE GENOMIC DNA]</scope>
    <source>
        <strain evidence="1 2">PV</strain>
    </source>
</reference>
<gene>
    <name evidence="1" type="ORF">FCULG_00003653</name>
</gene>
<sequence length="203" mass="23050">MLTPYRGNLECLQTIRRPELVETLMSKRLESTRPIPFRVAKPTYVVILVLGANVNSGLRFVANKDLICIVTNRHVGSLFVVGYIDTVPEVMTGVEKKKASLQTSDDLESESIKAEDPLGWWPWDLNDPETWMGEFDPHYDSYSVSISTPQYEESTGYYVEASTQTENAINNVDSSYQPEGNSDENPWYAEDAAPMDLDNDIWW</sequence>
<dbReference type="OrthoDB" id="5105818at2759"/>
<dbReference type="EMBL" id="PVEM01000001">
    <property type="protein sequence ID" value="PTD11472.1"/>
    <property type="molecule type" value="Genomic_DNA"/>
</dbReference>
<dbReference type="Proteomes" id="UP000241587">
    <property type="component" value="Unassembled WGS sequence"/>
</dbReference>
<keyword evidence="2" id="KW-1185">Reference proteome</keyword>
<evidence type="ECO:0000313" key="1">
    <source>
        <dbReference type="EMBL" id="PTD11472.1"/>
    </source>
</evidence>
<organism evidence="1 2">
    <name type="scientific">Fusarium culmorum</name>
    <dbReference type="NCBI Taxonomy" id="5516"/>
    <lineage>
        <taxon>Eukaryota</taxon>
        <taxon>Fungi</taxon>
        <taxon>Dikarya</taxon>
        <taxon>Ascomycota</taxon>
        <taxon>Pezizomycotina</taxon>
        <taxon>Sordariomycetes</taxon>
        <taxon>Hypocreomycetidae</taxon>
        <taxon>Hypocreales</taxon>
        <taxon>Nectriaceae</taxon>
        <taxon>Fusarium</taxon>
    </lineage>
</organism>
<protein>
    <submittedName>
        <fullName evidence="1">Uncharacterized protein</fullName>
    </submittedName>
</protein>
<evidence type="ECO:0000313" key="2">
    <source>
        <dbReference type="Proteomes" id="UP000241587"/>
    </source>
</evidence>
<accession>A0A2T4H6M7</accession>
<name>A0A2T4H6M7_FUSCU</name>
<proteinExistence type="predicted"/>
<comment type="caution">
    <text evidence="1">The sequence shown here is derived from an EMBL/GenBank/DDBJ whole genome shotgun (WGS) entry which is preliminary data.</text>
</comment>